<dbReference type="PANTHER" id="PTHR12835">
    <property type="entry name" value="BIOTIN PROTEIN LIGASE"/>
    <property type="match status" value="1"/>
</dbReference>
<dbReference type="Pfam" id="PF02237">
    <property type="entry name" value="BPL_C"/>
    <property type="match status" value="1"/>
</dbReference>
<dbReference type="SUPFAM" id="SSF50037">
    <property type="entry name" value="C-terminal domain of transcriptional repressors"/>
    <property type="match status" value="1"/>
</dbReference>
<dbReference type="GO" id="GO:0004077">
    <property type="term" value="F:biotin--[biotin carboxyl-carrier protein] ligase activity"/>
    <property type="evidence" value="ECO:0007669"/>
    <property type="project" value="UniProtKB-UniRule"/>
</dbReference>
<feature type="DNA-binding region" description="H-T-H motif" evidence="6">
    <location>
        <begin position="20"/>
        <end position="39"/>
    </location>
</feature>
<dbReference type="InterPro" id="IPR004408">
    <property type="entry name" value="Biotin_CoA_COase_ligase"/>
</dbReference>
<accession>A0A1H0RWF5</accession>
<evidence type="ECO:0000256" key="6">
    <source>
        <dbReference type="HAMAP-Rule" id="MF_00978"/>
    </source>
</evidence>
<evidence type="ECO:0000259" key="7">
    <source>
        <dbReference type="PROSITE" id="PS51733"/>
    </source>
</evidence>
<dbReference type="SUPFAM" id="SSF46785">
    <property type="entry name" value="Winged helix' DNA-binding domain"/>
    <property type="match status" value="1"/>
</dbReference>
<keyword evidence="6" id="KW-0238">DNA-binding</keyword>
<reference evidence="8 9" key="1">
    <citation type="submission" date="2016-10" db="EMBL/GenBank/DDBJ databases">
        <authorList>
            <person name="de Groot N.N."/>
        </authorList>
    </citation>
    <scope>NUCLEOTIDE SEQUENCE [LARGE SCALE GENOMIC DNA]</scope>
    <source>
        <strain evidence="8 9">DSM 12130</strain>
    </source>
</reference>
<dbReference type="InterPro" id="IPR030855">
    <property type="entry name" value="Bifunct_BirA"/>
</dbReference>
<dbReference type="PANTHER" id="PTHR12835:SF5">
    <property type="entry name" value="BIOTIN--PROTEIN LIGASE"/>
    <property type="match status" value="1"/>
</dbReference>
<comment type="similarity">
    <text evidence="6">Belongs to the biotin--protein ligase family.</text>
</comment>
<dbReference type="Gene3D" id="2.30.30.100">
    <property type="match status" value="1"/>
</dbReference>
<evidence type="ECO:0000256" key="2">
    <source>
        <dbReference type="ARBA" id="ARBA00022741"/>
    </source>
</evidence>
<dbReference type="OrthoDB" id="9807064at2"/>
<comment type="caution">
    <text evidence="6">Lacks conserved residue(s) required for the propagation of feature annotation.</text>
</comment>
<sequence length="308" mass="33661">MSPKEKIYKILHEARTVVSGEDIRAALGVSRVAVWKHIQGMIKSGISIESSPKGYLLRSDSDSLLPYEFGKRQDRVHYFTELPSTMDKAIELARGGCRANTVVIAGSQQEGRGRMRRAWNSGEGGLYFSVVVRPDIPVNLAGIVNLAVAIDMTAVLRTRCRVAATVKWPNDILVDGKKICGILSQMETEGDYVDYITIGVGLNVNNVPAKEIPNATSLKVVTGGSLARKEILTAFLDRFEKRISAFDPGEVLDQWKAVNSTIGKAVHIVTINSTFSGEAVAIDSQGGLVLQKEDGKRQTVIYGDCFYK</sequence>
<keyword evidence="9" id="KW-1185">Reference proteome</keyword>
<dbReference type="Gene3D" id="3.30.930.10">
    <property type="entry name" value="Bira Bifunctional Protein, Domain 2"/>
    <property type="match status" value="1"/>
</dbReference>
<keyword evidence="6" id="KW-0678">Repressor</keyword>
<dbReference type="AlphaFoldDB" id="A0A1H0RWF5"/>
<evidence type="ECO:0000313" key="9">
    <source>
        <dbReference type="Proteomes" id="UP000199073"/>
    </source>
</evidence>
<evidence type="ECO:0000256" key="3">
    <source>
        <dbReference type="ARBA" id="ARBA00022840"/>
    </source>
</evidence>
<dbReference type="InterPro" id="IPR003142">
    <property type="entry name" value="BPL_C"/>
</dbReference>
<dbReference type="Proteomes" id="UP000199073">
    <property type="component" value="Unassembled WGS sequence"/>
</dbReference>
<feature type="domain" description="BPL/LPL catalytic" evidence="7">
    <location>
        <begin position="71"/>
        <end position="247"/>
    </location>
</feature>
<dbReference type="EMBL" id="FNJI01000016">
    <property type="protein sequence ID" value="SDP33902.1"/>
    <property type="molecule type" value="Genomic_DNA"/>
</dbReference>
<dbReference type="SUPFAM" id="SSF55681">
    <property type="entry name" value="Class II aaRS and biotin synthetases"/>
    <property type="match status" value="1"/>
</dbReference>
<feature type="binding site" evidence="6">
    <location>
        <begin position="112"/>
        <end position="114"/>
    </location>
    <ligand>
        <name>biotin</name>
        <dbReference type="ChEBI" id="CHEBI:57586"/>
    </ligand>
</feature>
<gene>
    <name evidence="6" type="primary">birA</name>
    <name evidence="8" type="ORF">SAMN05660330_02458</name>
</gene>
<evidence type="ECO:0000313" key="8">
    <source>
        <dbReference type="EMBL" id="SDP33902.1"/>
    </source>
</evidence>
<feature type="binding site" evidence="6">
    <location>
        <position position="178"/>
    </location>
    <ligand>
        <name>biotin</name>
        <dbReference type="ChEBI" id="CHEBI:57586"/>
    </ligand>
</feature>
<comment type="function">
    <text evidence="6">Acts both as a biotin--[acetyl-CoA-carboxylase] ligase and a repressor.</text>
</comment>
<keyword evidence="1 6" id="KW-0436">Ligase</keyword>
<keyword evidence="2 6" id="KW-0547">Nucleotide-binding</keyword>
<dbReference type="InterPro" id="IPR045864">
    <property type="entry name" value="aa-tRNA-synth_II/BPL/LPL"/>
</dbReference>
<dbReference type="NCBIfam" id="TIGR00121">
    <property type="entry name" value="birA_ligase"/>
    <property type="match status" value="1"/>
</dbReference>
<evidence type="ECO:0000256" key="1">
    <source>
        <dbReference type="ARBA" id="ARBA00022598"/>
    </source>
</evidence>
<dbReference type="InterPro" id="IPR036388">
    <property type="entry name" value="WH-like_DNA-bd_sf"/>
</dbReference>
<dbReference type="GO" id="GO:0003677">
    <property type="term" value="F:DNA binding"/>
    <property type="evidence" value="ECO:0007669"/>
    <property type="project" value="UniProtKB-UniRule"/>
</dbReference>
<name>A0A1H0RWF5_9BACT</name>
<keyword evidence="3 6" id="KW-0067">ATP-binding</keyword>
<dbReference type="RefSeq" id="WP_092223223.1">
    <property type="nucleotide sequence ID" value="NZ_FNJI01000016.1"/>
</dbReference>
<keyword evidence="6" id="KW-0805">Transcription regulation</keyword>
<dbReference type="GO" id="GO:0006355">
    <property type="term" value="P:regulation of DNA-templated transcription"/>
    <property type="evidence" value="ECO:0007669"/>
    <property type="project" value="UniProtKB-UniRule"/>
</dbReference>
<dbReference type="Pfam" id="PF08279">
    <property type="entry name" value="HTH_11"/>
    <property type="match status" value="1"/>
</dbReference>
<feature type="binding site" evidence="6">
    <location>
        <position position="108"/>
    </location>
    <ligand>
        <name>biotin</name>
        <dbReference type="ChEBI" id="CHEBI:57586"/>
    </ligand>
</feature>
<dbReference type="HAMAP" id="MF_00978">
    <property type="entry name" value="Bifunct_BirA"/>
    <property type="match status" value="1"/>
</dbReference>
<protein>
    <recommendedName>
        <fullName evidence="6">Bifunctional ligase/repressor BirA</fullName>
    </recommendedName>
    <alternativeName>
        <fullName evidence="6">Biotin--[acetyl-CoA-carboxylase] ligase</fullName>
        <ecNumber evidence="6">6.3.4.15</ecNumber>
    </alternativeName>
    <alternativeName>
        <fullName evidence="6">Biotin--protein ligase</fullName>
    </alternativeName>
    <alternativeName>
        <fullName evidence="6">Biotin-[acetyl-CoA carboxylase] synthetase</fullName>
    </alternativeName>
</protein>
<dbReference type="EC" id="6.3.4.15" evidence="6"/>
<keyword evidence="4 6" id="KW-0092">Biotin</keyword>
<dbReference type="InterPro" id="IPR036390">
    <property type="entry name" value="WH_DNA-bd_sf"/>
</dbReference>
<dbReference type="CDD" id="cd16442">
    <property type="entry name" value="BPL"/>
    <property type="match status" value="1"/>
</dbReference>
<dbReference type="InterPro" id="IPR008988">
    <property type="entry name" value="Transcriptional_repressor_C"/>
</dbReference>
<evidence type="ECO:0000256" key="5">
    <source>
        <dbReference type="ARBA" id="ARBA00047846"/>
    </source>
</evidence>
<keyword evidence="6" id="KW-0804">Transcription</keyword>
<dbReference type="GO" id="GO:0005524">
    <property type="term" value="F:ATP binding"/>
    <property type="evidence" value="ECO:0007669"/>
    <property type="project" value="UniProtKB-UniRule"/>
</dbReference>
<dbReference type="GO" id="GO:0005737">
    <property type="term" value="C:cytoplasm"/>
    <property type="evidence" value="ECO:0007669"/>
    <property type="project" value="TreeGrafter"/>
</dbReference>
<dbReference type="Gene3D" id="1.10.10.10">
    <property type="entry name" value="Winged helix-like DNA-binding domain superfamily/Winged helix DNA-binding domain"/>
    <property type="match status" value="1"/>
</dbReference>
<dbReference type="InterPro" id="IPR013196">
    <property type="entry name" value="HTH_11"/>
</dbReference>
<organism evidence="8 9">
    <name type="scientific">Desulforhopalus singaporensis</name>
    <dbReference type="NCBI Taxonomy" id="91360"/>
    <lineage>
        <taxon>Bacteria</taxon>
        <taxon>Pseudomonadati</taxon>
        <taxon>Thermodesulfobacteriota</taxon>
        <taxon>Desulfobulbia</taxon>
        <taxon>Desulfobulbales</taxon>
        <taxon>Desulfocapsaceae</taxon>
        <taxon>Desulforhopalus</taxon>
    </lineage>
</organism>
<dbReference type="PROSITE" id="PS51733">
    <property type="entry name" value="BPL_LPL_CATALYTIC"/>
    <property type="match status" value="1"/>
</dbReference>
<dbReference type="Pfam" id="PF03099">
    <property type="entry name" value="BPL_LplA_LipB"/>
    <property type="match status" value="1"/>
</dbReference>
<proteinExistence type="inferred from homology"/>
<dbReference type="STRING" id="91360.SAMN05660330_02458"/>
<comment type="catalytic activity">
    <reaction evidence="5 6">
        <text>biotin + L-lysyl-[protein] + ATP = N(6)-biotinyl-L-lysyl-[protein] + AMP + diphosphate + H(+)</text>
        <dbReference type="Rhea" id="RHEA:11756"/>
        <dbReference type="Rhea" id="RHEA-COMP:9752"/>
        <dbReference type="Rhea" id="RHEA-COMP:10505"/>
        <dbReference type="ChEBI" id="CHEBI:15378"/>
        <dbReference type="ChEBI" id="CHEBI:29969"/>
        <dbReference type="ChEBI" id="CHEBI:30616"/>
        <dbReference type="ChEBI" id="CHEBI:33019"/>
        <dbReference type="ChEBI" id="CHEBI:57586"/>
        <dbReference type="ChEBI" id="CHEBI:83144"/>
        <dbReference type="ChEBI" id="CHEBI:456215"/>
        <dbReference type="EC" id="6.3.4.15"/>
    </reaction>
</comment>
<dbReference type="InterPro" id="IPR004143">
    <property type="entry name" value="BPL_LPL_catalytic"/>
</dbReference>
<evidence type="ECO:0000256" key="4">
    <source>
        <dbReference type="ARBA" id="ARBA00023267"/>
    </source>
</evidence>